<dbReference type="Gene3D" id="3.40.50.2000">
    <property type="entry name" value="Glycogen Phosphorylase B"/>
    <property type="match status" value="1"/>
</dbReference>
<evidence type="ECO:0000256" key="3">
    <source>
        <dbReference type="ARBA" id="ARBA00009481"/>
    </source>
</evidence>
<evidence type="ECO:0000256" key="7">
    <source>
        <dbReference type="ARBA" id="ARBA00023136"/>
    </source>
</evidence>
<feature type="compositionally biased region" description="Polar residues" evidence="8">
    <location>
        <begin position="130"/>
        <end position="140"/>
    </location>
</feature>
<evidence type="ECO:0000256" key="4">
    <source>
        <dbReference type="ARBA" id="ARBA00022528"/>
    </source>
</evidence>
<dbReference type="AlphaFoldDB" id="A0AAD3H6D1"/>
<dbReference type="GO" id="GO:0046481">
    <property type="term" value="F:digalactosyldiacylglycerol synthase activity"/>
    <property type="evidence" value="ECO:0007669"/>
    <property type="project" value="InterPro"/>
</dbReference>
<evidence type="ECO:0000256" key="1">
    <source>
        <dbReference type="ARBA" id="ARBA00004229"/>
    </source>
</evidence>
<dbReference type="PANTHER" id="PTHR46132">
    <property type="entry name" value="DIGALACTOSYLDIACYLGLYCEROL SYNTHASE 2, CHLOROPLASTIC"/>
    <property type="match status" value="1"/>
</dbReference>
<comment type="subcellular location">
    <subcellularLocation>
        <location evidence="2">Membrane</location>
    </subcellularLocation>
    <subcellularLocation>
        <location evidence="1">Plastid</location>
        <location evidence="1">Chloroplast</location>
    </subcellularLocation>
</comment>
<keyword evidence="4" id="KW-0150">Chloroplast</keyword>
<evidence type="ECO:0000256" key="5">
    <source>
        <dbReference type="ARBA" id="ARBA00022640"/>
    </source>
</evidence>
<reference evidence="9 10" key="1">
    <citation type="journal article" date="2021" name="Sci. Rep.">
        <title>The genome of the diatom Chaetoceros tenuissimus carries an ancient integrated fragment of an extant virus.</title>
        <authorList>
            <person name="Hongo Y."/>
            <person name="Kimura K."/>
            <person name="Takaki Y."/>
            <person name="Yoshida Y."/>
            <person name="Baba S."/>
            <person name="Kobayashi G."/>
            <person name="Nagasaki K."/>
            <person name="Hano T."/>
            <person name="Tomaru Y."/>
        </authorList>
    </citation>
    <scope>NUCLEOTIDE SEQUENCE [LARGE SCALE GENOMIC DNA]</scope>
    <source>
        <strain evidence="9 10">NIES-3715</strain>
    </source>
</reference>
<evidence type="ECO:0000313" key="9">
    <source>
        <dbReference type="EMBL" id="GFH51916.1"/>
    </source>
</evidence>
<dbReference type="GO" id="GO:0009507">
    <property type="term" value="C:chloroplast"/>
    <property type="evidence" value="ECO:0007669"/>
    <property type="project" value="UniProtKB-SubCell"/>
</dbReference>
<keyword evidence="5" id="KW-0934">Plastid</keyword>
<evidence type="ECO:0000256" key="8">
    <source>
        <dbReference type="SAM" id="MobiDB-lite"/>
    </source>
</evidence>
<keyword evidence="6" id="KW-0808">Transferase</keyword>
<name>A0AAD3H6D1_9STRA</name>
<keyword evidence="10" id="KW-1185">Reference proteome</keyword>
<dbReference type="InterPro" id="IPR044525">
    <property type="entry name" value="DGDG1/2"/>
</dbReference>
<comment type="caution">
    <text evidence="9">The sequence shown here is derived from an EMBL/GenBank/DDBJ whole genome shotgun (WGS) entry which is preliminary data.</text>
</comment>
<evidence type="ECO:0000256" key="2">
    <source>
        <dbReference type="ARBA" id="ARBA00004370"/>
    </source>
</evidence>
<dbReference type="PANTHER" id="PTHR46132:SF1">
    <property type="entry name" value="DIGALACTOSYLDIACYLGLYCEROL SYNTHASE 2, CHLOROPLASTIC"/>
    <property type="match status" value="1"/>
</dbReference>
<dbReference type="SUPFAM" id="SSF53756">
    <property type="entry name" value="UDP-Glycosyltransferase/glycogen phosphorylase"/>
    <property type="match status" value="1"/>
</dbReference>
<evidence type="ECO:0000313" key="10">
    <source>
        <dbReference type="Proteomes" id="UP001054902"/>
    </source>
</evidence>
<comment type="similarity">
    <text evidence="3">Belongs to the glycosyltransferase group 1 family. Glycosyltransferase 4 subfamily.</text>
</comment>
<dbReference type="CDD" id="cd01635">
    <property type="entry name" value="Glycosyltransferase_GTB-type"/>
    <property type="match status" value="1"/>
</dbReference>
<proteinExistence type="inferred from homology"/>
<sequence>MGNSGSSLFTEDSMKMVQSAKMNDAEFTSSDHLYEDAVSDEDSGYGNFVSAGDFPEDNVDNDFLDLSIHDETLDVDMRDKNDTLALMNQAEPSTPTPIDAYEDDEEDRDILFCSTKRQKGFNLPFQSCSPSSLAKRSLTPSALDDDETPSRSIFLDTSHSEGDFMEKLNSKRRKKMEKKSNHISFLEGKDFVPSTLYPSVGTDPTYTEDELLMEDADEPTWKSDLKPKIVNVDGKVQVRCRSVHIVTTASLPWMTGTAVNPLLRAAYLNKMYRTVVEDAIGKMQPLETYSMMGTVTLVIPFLIREEDQKAVYGNFMFSTQSEQEKYIRDWLRDDANLPLEADLETGGIRIKFYNAIYFSMFKSIFPTDCTTLLDYFDGEECDVAILEEPEHLNCPYVPDVSFRHRFNHVVGIIHTNYDAYLKSSVYGFVTAPLFLSGFNLYSRYHCDVIIKLSSTIDTIAKEKENVNNCHGIRQDFLEEGRRRALQLENKYTLKDNNKDASDKIYFCGKLLWAKGFESMIELENAFKKVTGDYFPIDIVGSGPEEEEIRRAFHGNDLLRSISDNDVSVGLSRSSSVKERMEKLIITIPKSRHELRNFKIPVNFLGRKDHASMKQEYKIFFNPSITEVLCTTTAEALAMGKFAIIPSHPSNIFFEQFPNCLMYNNKSEFISQIQFAIQNDPQPLSRLDILSWEAATERLIKASIITKKEERRRERVHQDSSDEKAGEIVGSGIYKQIRIYLRNSYEKS</sequence>
<evidence type="ECO:0008006" key="11">
    <source>
        <dbReference type="Google" id="ProtNLM"/>
    </source>
</evidence>
<gene>
    <name evidence="9" type="ORF">CTEN210_08392</name>
</gene>
<dbReference type="GO" id="GO:0016020">
    <property type="term" value="C:membrane"/>
    <property type="evidence" value="ECO:0007669"/>
    <property type="project" value="UniProtKB-SubCell"/>
</dbReference>
<feature type="region of interest" description="Disordered" evidence="8">
    <location>
        <begin position="130"/>
        <end position="152"/>
    </location>
</feature>
<protein>
    <recommendedName>
        <fullName evidence="11">Digalactosyldiacylglycerol synthase</fullName>
    </recommendedName>
</protein>
<accession>A0AAD3H6D1</accession>
<dbReference type="EMBL" id="BLLK01000045">
    <property type="protein sequence ID" value="GFH51916.1"/>
    <property type="molecule type" value="Genomic_DNA"/>
</dbReference>
<evidence type="ECO:0000256" key="6">
    <source>
        <dbReference type="ARBA" id="ARBA00022679"/>
    </source>
</evidence>
<dbReference type="Proteomes" id="UP001054902">
    <property type="component" value="Unassembled WGS sequence"/>
</dbReference>
<keyword evidence="7" id="KW-0472">Membrane</keyword>
<organism evidence="9 10">
    <name type="scientific">Chaetoceros tenuissimus</name>
    <dbReference type="NCBI Taxonomy" id="426638"/>
    <lineage>
        <taxon>Eukaryota</taxon>
        <taxon>Sar</taxon>
        <taxon>Stramenopiles</taxon>
        <taxon>Ochrophyta</taxon>
        <taxon>Bacillariophyta</taxon>
        <taxon>Coscinodiscophyceae</taxon>
        <taxon>Chaetocerotophycidae</taxon>
        <taxon>Chaetocerotales</taxon>
        <taxon>Chaetocerotaceae</taxon>
        <taxon>Chaetoceros</taxon>
    </lineage>
</organism>